<evidence type="ECO:0000256" key="1">
    <source>
        <dbReference type="SAM" id="MobiDB-lite"/>
    </source>
</evidence>
<dbReference type="EMBL" id="BABT02000119">
    <property type="protein sequence ID" value="GAA97343.1"/>
    <property type="molecule type" value="Genomic_DNA"/>
</dbReference>
<accession>G7E3D3</accession>
<comment type="caution">
    <text evidence="2">The sequence shown here is derived from an EMBL/GenBank/DDBJ whole genome shotgun (WGS) entry which is preliminary data.</text>
</comment>
<proteinExistence type="predicted"/>
<name>G7E3D3_MIXOS</name>
<feature type="compositionally biased region" description="Low complexity" evidence="1">
    <location>
        <begin position="74"/>
        <end position="98"/>
    </location>
</feature>
<dbReference type="AlphaFoldDB" id="G7E3D3"/>
<dbReference type="HOGENOM" id="CLU_1949348_0_0_1"/>
<evidence type="ECO:0000313" key="2">
    <source>
        <dbReference type="EMBL" id="GAA97343.1"/>
    </source>
</evidence>
<gene>
    <name evidence="2" type="primary">Mo04021</name>
    <name evidence="2" type="ORF">E5Q_04021</name>
</gene>
<organism evidence="2 3">
    <name type="scientific">Mixia osmundae (strain CBS 9802 / IAM 14324 / JCM 22182 / KY 12970)</name>
    <dbReference type="NCBI Taxonomy" id="764103"/>
    <lineage>
        <taxon>Eukaryota</taxon>
        <taxon>Fungi</taxon>
        <taxon>Dikarya</taxon>
        <taxon>Basidiomycota</taxon>
        <taxon>Pucciniomycotina</taxon>
        <taxon>Mixiomycetes</taxon>
        <taxon>Mixiales</taxon>
        <taxon>Mixiaceae</taxon>
        <taxon>Mixia</taxon>
    </lineage>
</organism>
<sequence length="129" mass="13744">MQTPPLSLSPMAGQGLRRRSSVDATQLPIKREQSPSIPDANEETQLALSRSMKRKTSGFSPSLSRIPSQAGFVSPASPAPASAYSASSSQSNSEPASPLEHLPMALTSMLREACSAVERMLLFLEDAEL</sequence>
<dbReference type="RefSeq" id="XP_014567942.1">
    <property type="nucleotide sequence ID" value="XM_014712456.1"/>
</dbReference>
<feature type="region of interest" description="Disordered" evidence="1">
    <location>
        <begin position="1"/>
        <end position="99"/>
    </location>
</feature>
<protein>
    <submittedName>
        <fullName evidence="2">Uncharacterized protein</fullName>
    </submittedName>
</protein>
<reference evidence="2 3" key="2">
    <citation type="journal article" date="2012" name="Open Biol.">
        <title>Characteristics of nucleosomes and linker DNA regions on the genome of the basidiomycete Mixia osmundae revealed by mono- and dinucleosome mapping.</title>
        <authorList>
            <person name="Nishida H."/>
            <person name="Kondo S."/>
            <person name="Matsumoto T."/>
            <person name="Suzuki Y."/>
            <person name="Yoshikawa H."/>
            <person name="Taylor T.D."/>
            <person name="Sugiyama J."/>
        </authorList>
    </citation>
    <scope>NUCLEOTIDE SEQUENCE [LARGE SCALE GENOMIC DNA]</scope>
    <source>
        <strain evidence="3">CBS 9802 / IAM 14324 / JCM 22182 / KY 12970</strain>
    </source>
</reference>
<evidence type="ECO:0000313" key="3">
    <source>
        <dbReference type="Proteomes" id="UP000009131"/>
    </source>
</evidence>
<keyword evidence="3" id="KW-1185">Reference proteome</keyword>
<feature type="compositionally biased region" description="Polar residues" evidence="1">
    <location>
        <begin position="57"/>
        <end position="67"/>
    </location>
</feature>
<reference evidence="2 3" key="1">
    <citation type="journal article" date="2011" name="J. Gen. Appl. Microbiol.">
        <title>Draft genome sequencing of the enigmatic basidiomycete Mixia osmundae.</title>
        <authorList>
            <person name="Nishida H."/>
            <person name="Nagatsuka Y."/>
            <person name="Sugiyama J."/>
        </authorList>
    </citation>
    <scope>NUCLEOTIDE SEQUENCE [LARGE SCALE GENOMIC DNA]</scope>
    <source>
        <strain evidence="3">CBS 9802 / IAM 14324 / JCM 22182 / KY 12970</strain>
    </source>
</reference>
<dbReference type="InParanoid" id="G7E3D3"/>
<dbReference type="Proteomes" id="UP000009131">
    <property type="component" value="Unassembled WGS sequence"/>
</dbReference>